<dbReference type="GeneID" id="101498566"/>
<keyword evidence="8" id="KW-1015">Disulfide bond</keyword>
<reference evidence="11" key="1">
    <citation type="journal article" date="2013" name="Nat. Biotechnol.">
        <title>Draft genome sequence of chickpea (Cicer arietinum) provides a resource for trait improvement.</title>
        <authorList>
            <person name="Varshney R.K."/>
            <person name="Song C."/>
            <person name="Saxena R.K."/>
            <person name="Azam S."/>
            <person name="Yu S."/>
            <person name="Sharpe A.G."/>
            <person name="Cannon S."/>
            <person name="Baek J."/>
            <person name="Rosen B.D."/>
            <person name="Tar'an B."/>
            <person name="Millan T."/>
            <person name="Zhang X."/>
            <person name="Ramsay L.D."/>
            <person name="Iwata A."/>
            <person name="Wang Y."/>
            <person name="Nelson W."/>
            <person name="Farmer A.D."/>
            <person name="Gaur P.M."/>
            <person name="Soderlund C."/>
            <person name="Penmetsa R.V."/>
            <person name="Xu C."/>
            <person name="Bharti A.K."/>
            <person name="He W."/>
            <person name="Winter P."/>
            <person name="Zhao S."/>
            <person name="Hane J.K."/>
            <person name="Carrasquilla-Garcia N."/>
            <person name="Condie J.A."/>
            <person name="Upadhyaya H.D."/>
            <person name="Luo M.C."/>
            <person name="Thudi M."/>
            <person name="Gowda C.L."/>
            <person name="Singh N.P."/>
            <person name="Lichtenzveig J."/>
            <person name="Gali K.K."/>
            <person name="Rubio J."/>
            <person name="Nadarajan N."/>
            <person name="Dolezel J."/>
            <person name="Bansal K.C."/>
            <person name="Xu X."/>
            <person name="Edwards D."/>
            <person name="Zhang G."/>
            <person name="Kahl G."/>
            <person name="Gil J."/>
            <person name="Singh K.B."/>
            <person name="Datta S.K."/>
            <person name="Jackson S.A."/>
            <person name="Wang J."/>
            <person name="Cook D.R."/>
        </authorList>
    </citation>
    <scope>NUCLEOTIDE SEQUENCE [LARGE SCALE GENOMIC DNA]</scope>
    <source>
        <strain evidence="11">cv. CDC Frontier</strain>
    </source>
</reference>
<name>A0A1S2YZ53_CICAR</name>
<evidence type="ECO:0000256" key="2">
    <source>
        <dbReference type="ARBA" id="ARBA00006722"/>
    </source>
</evidence>
<dbReference type="PANTHER" id="PTHR36788">
    <property type="entry name" value="DEFENSIN-LIKE PROTEIN 183"/>
    <property type="match status" value="1"/>
</dbReference>
<gene>
    <name evidence="12" type="primary">LOC101498566</name>
</gene>
<dbReference type="InterPro" id="IPR039641">
    <property type="entry name" value="LCR"/>
</dbReference>
<feature type="transmembrane region" description="Helical" evidence="10">
    <location>
        <begin position="9"/>
        <end position="31"/>
    </location>
</feature>
<evidence type="ECO:0000256" key="6">
    <source>
        <dbReference type="ARBA" id="ARBA00022729"/>
    </source>
</evidence>
<keyword evidence="11" id="KW-1185">Reference proteome</keyword>
<dbReference type="AlphaFoldDB" id="A0A1S2YZ53"/>
<comment type="subcellular location">
    <subcellularLocation>
        <location evidence="1 9">Secreted</location>
    </subcellularLocation>
</comment>
<evidence type="ECO:0000313" key="12">
    <source>
        <dbReference type="RefSeq" id="XP_004512205.1"/>
    </source>
</evidence>
<evidence type="ECO:0000256" key="8">
    <source>
        <dbReference type="ARBA" id="ARBA00023157"/>
    </source>
</evidence>
<organism evidence="11 12">
    <name type="scientific">Cicer arietinum</name>
    <name type="common">Chickpea</name>
    <name type="synonym">Garbanzo</name>
    <dbReference type="NCBI Taxonomy" id="3827"/>
    <lineage>
        <taxon>Eukaryota</taxon>
        <taxon>Viridiplantae</taxon>
        <taxon>Streptophyta</taxon>
        <taxon>Embryophyta</taxon>
        <taxon>Tracheophyta</taxon>
        <taxon>Spermatophyta</taxon>
        <taxon>Magnoliopsida</taxon>
        <taxon>eudicotyledons</taxon>
        <taxon>Gunneridae</taxon>
        <taxon>Pentapetalae</taxon>
        <taxon>rosids</taxon>
        <taxon>fabids</taxon>
        <taxon>Fabales</taxon>
        <taxon>Fabaceae</taxon>
        <taxon>Papilionoideae</taxon>
        <taxon>50 kb inversion clade</taxon>
        <taxon>NPAAA clade</taxon>
        <taxon>Hologalegina</taxon>
        <taxon>IRL clade</taxon>
        <taxon>Cicereae</taxon>
        <taxon>Cicer</taxon>
    </lineage>
</organism>
<dbReference type="OrthoDB" id="993238at2759"/>
<evidence type="ECO:0000313" key="11">
    <source>
        <dbReference type="Proteomes" id="UP000087171"/>
    </source>
</evidence>
<dbReference type="GO" id="GO:0050832">
    <property type="term" value="P:defense response to fungus"/>
    <property type="evidence" value="ECO:0007669"/>
    <property type="project" value="UniProtKB-UniRule"/>
</dbReference>
<keyword evidence="5 9" id="KW-0295">Fungicide</keyword>
<keyword evidence="4 9" id="KW-0929">Antimicrobial</keyword>
<dbReference type="Proteomes" id="UP000087171">
    <property type="component" value="Chromosome Ca8"/>
</dbReference>
<evidence type="ECO:0000256" key="9">
    <source>
        <dbReference type="RuleBase" id="RU367109"/>
    </source>
</evidence>
<dbReference type="GO" id="GO:0005576">
    <property type="term" value="C:extracellular region"/>
    <property type="evidence" value="ECO:0007669"/>
    <property type="project" value="UniProtKB-SubCell"/>
</dbReference>
<keyword evidence="6" id="KW-0732">Signal</keyword>
<dbReference type="RefSeq" id="XP_004512205.1">
    <property type="nucleotide sequence ID" value="XM_004512148.3"/>
</dbReference>
<protein>
    <recommendedName>
        <fullName evidence="9">Defensin-like protein</fullName>
    </recommendedName>
</protein>
<sequence length="127" mass="14039">MEKRVSNSFYFMVTLVLLLVLTMQFILVGGICSKILPKCNTLDCSSACVSVGKGYRVLGWSCEFFNFCTCFYNQAPNPADCTFGLGICNDKCDESCCRSRCANKFIGGYGDCIPTTGHNLCFCFYNA</sequence>
<evidence type="ECO:0000256" key="1">
    <source>
        <dbReference type="ARBA" id="ARBA00004613"/>
    </source>
</evidence>
<keyword evidence="10" id="KW-0472">Membrane</keyword>
<keyword evidence="7 9" id="KW-0611">Plant defense</keyword>
<evidence type="ECO:0000256" key="10">
    <source>
        <dbReference type="SAM" id="Phobius"/>
    </source>
</evidence>
<evidence type="ECO:0000256" key="3">
    <source>
        <dbReference type="ARBA" id="ARBA00022525"/>
    </source>
</evidence>
<proteinExistence type="inferred from homology"/>
<keyword evidence="3 9" id="KW-0964">Secreted</keyword>
<evidence type="ECO:0000256" key="5">
    <source>
        <dbReference type="ARBA" id="ARBA00022577"/>
    </source>
</evidence>
<comment type="similarity">
    <text evidence="2 9">Belongs to the DEFL family.</text>
</comment>
<keyword evidence="10" id="KW-1133">Transmembrane helix</keyword>
<evidence type="ECO:0000256" key="7">
    <source>
        <dbReference type="ARBA" id="ARBA00022821"/>
    </source>
</evidence>
<accession>A0A1S2YZ53</accession>
<dbReference type="GO" id="GO:0031640">
    <property type="term" value="P:killing of cells of another organism"/>
    <property type="evidence" value="ECO:0007669"/>
    <property type="project" value="UniProtKB-UniRule"/>
</dbReference>
<dbReference type="KEGG" id="cam:101498566"/>
<evidence type="ECO:0000256" key="4">
    <source>
        <dbReference type="ARBA" id="ARBA00022529"/>
    </source>
</evidence>
<keyword evidence="10" id="KW-0812">Transmembrane</keyword>
<dbReference type="PaxDb" id="3827-XP_004512205.1"/>
<dbReference type="PANTHER" id="PTHR36788:SF2">
    <property type="entry name" value="DEFENSIN-LIKE PROTEIN 183"/>
    <property type="match status" value="1"/>
</dbReference>
<reference evidence="12" key="2">
    <citation type="submission" date="2025-08" db="UniProtKB">
        <authorList>
            <consortium name="RefSeq"/>
        </authorList>
    </citation>
    <scope>IDENTIFICATION</scope>
    <source>
        <tissue evidence="12">Etiolated seedlings</tissue>
    </source>
</reference>